<gene>
    <name evidence="1" type="ORF">Cpap_1280</name>
</gene>
<reference evidence="1" key="2">
    <citation type="submission" date="2011-01" db="EMBL/GenBank/DDBJ databases">
        <title>The Non-contiguous Finished genome of Clostridium papyrosolvens.</title>
        <authorList>
            <person name="Lucas S."/>
            <person name="Copeland A."/>
            <person name="Lapidus A."/>
            <person name="Cheng J.-F."/>
            <person name="Goodwin L."/>
            <person name="Pitluck S."/>
            <person name="Misra M."/>
            <person name="Chertkov O."/>
            <person name="Detter J.C."/>
            <person name="Han C."/>
            <person name="Tapia R."/>
            <person name="Land M."/>
            <person name="Hauser L."/>
            <person name="Kyrpides N."/>
            <person name="Ivanova N."/>
            <person name="Pagani I."/>
            <person name="Mouttaki H."/>
            <person name="He Z."/>
            <person name="Zhou J."/>
            <person name="Hemme C.L."/>
            <person name="Woyke T."/>
        </authorList>
    </citation>
    <scope>NUCLEOTIDE SEQUENCE [LARGE SCALE GENOMIC DNA]</scope>
    <source>
        <strain evidence="1">DSM 2782</strain>
    </source>
</reference>
<dbReference type="STRING" id="588581.Cpap_1280"/>
<evidence type="ECO:0000313" key="1">
    <source>
        <dbReference type="EMBL" id="EGD46741.1"/>
    </source>
</evidence>
<comment type="caution">
    <text evidence="1">The sequence shown here is derived from an EMBL/GenBank/DDBJ whole genome shotgun (WGS) entry which is preliminary data.</text>
</comment>
<protein>
    <submittedName>
        <fullName evidence="1">Uncharacterized protein</fullName>
    </submittedName>
</protein>
<name>F1TFK9_9FIRM</name>
<dbReference type="Proteomes" id="UP000003860">
    <property type="component" value="Unassembled WGS sequence"/>
</dbReference>
<dbReference type="RefSeq" id="WP_004620730.1">
    <property type="nucleotide sequence ID" value="NZ_ACXX02000011.1"/>
</dbReference>
<dbReference type="AlphaFoldDB" id="F1TFK9"/>
<dbReference type="OrthoDB" id="9785884at2"/>
<reference evidence="1" key="1">
    <citation type="submission" date="2009-07" db="EMBL/GenBank/DDBJ databases">
        <authorList>
            <consortium name="US DOE Joint Genome Institute (JGI-PGF)"/>
            <person name="Lucas S."/>
            <person name="Copeland A."/>
            <person name="Lapidus A."/>
            <person name="Glavina del Rio T."/>
            <person name="Tice H."/>
            <person name="Bruce D."/>
            <person name="Goodwin L."/>
            <person name="Pitluck S."/>
            <person name="Larimer F."/>
            <person name="Land M.L."/>
            <person name="Mouttaki H."/>
            <person name="He Z."/>
            <person name="Zhou J."/>
            <person name="Hemme C.L."/>
        </authorList>
    </citation>
    <scope>NUCLEOTIDE SEQUENCE</scope>
    <source>
        <strain evidence="1">DSM 2782</strain>
    </source>
</reference>
<keyword evidence="2" id="KW-1185">Reference proteome</keyword>
<sequence length="178" mass="21052">MEISIDKMIQIGVQAGVREALDRISKEKEEKRKSRFDRRLRNTDLLLKNYNKFVAHCNTALYTSKQLKQANAIDILDEVEDDEDEVYVRSIMRTRERTYLIVNHIKRILGYYKYITKSEPEKERKYRVLVGLYIDKKTYSQMAEELYCSTKTIERDRKDAIEELSVLIFGVDGLKLDA</sequence>
<dbReference type="EMBL" id="ACXX02000011">
    <property type="protein sequence ID" value="EGD46741.1"/>
    <property type="molecule type" value="Genomic_DNA"/>
</dbReference>
<proteinExistence type="predicted"/>
<organism evidence="1 2">
    <name type="scientific">Ruminiclostridium papyrosolvens DSM 2782</name>
    <dbReference type="NCBI Taxonomy" id="588581"/>
    <lineage>
        <taxon>Bacteria</taxon>
        <taxon>Bacillati</taxon>
        <taxon>Bacillota</taxon>
        <taxon>Clostridia</taxon>
        <taxon>Eubacteriales</taxon>
        <taxon>Oscillospiraceae</taxon>
        <taxon>Ruminiclostridium</taxon>
    </lineage>
</organism>
<evidence type="ECO:0000313" key="2">
    <source>
        <dbReference type="Proteomes" id="UP000003860"/>
    </source>
</evidence>
<accession>F1TFK9</accession>
<dbReference type="eggNOG" id="ENOG5033CK8">
    <property type="taxonomic scope" value="Bacteria"/>
</dbReference>